<evidence type="ECO:0000256" key="11">
    <source>
        <dbReference type="ARBA" id="ARBA00023136"/>
    </source>
</evidence>
<keyword evidence="10" id="KW-0408">Iron</keyword>
<evidence type="ECO:0000256" key="7">
    <source>
        <dbReference type="ARBA" id="ARBA00022723"/>
    </source>
</evidence>
<keyword evidence="11 12" id="KW-0472">Membrane</keyword>
<keyword evidence="5" id="KW-0349">Heme</keyword>
<keyword evidence="6 12" id="KW-0812">Transmembrane</keyword>
<sequence>MELTDIWFLLIAVLWTGYFVLEGFDFGVGMLLPFVGRTETDRRVAINTIGPVWDGNEVWLLVAGGATFAAFPEWYASLFSGFFLALLLVLVALIVRGVAFEFRGKVDSDRWRRNWDRAIVVGSTVPAVAWGVAFANIVAGVPLDADHEYTGSLLTLLNPYALLGGLATLSLFALHGAVFLALKTHDDVRSRARGLAHRAGLAAVVLGGAFLVWTFLAHGPFWTVVPVLVAAAALIAAVVANQRAREGWAFLLTATAIIAVTVTLFGSLYPDVLPSTADPAFSLNTTNAASTPYTLRIMTWVAVVVTPVVLAYQAWTFWVFRRRIGAADIPVAAGLPVRRTRKDEPVR</sequence>
<comment type="subcellular location">
    <subcellularLocation>
        <location evidence="1">Cell membrane</location>
        <topology evidence="1">Multi-pass membrane protein</topology>
    </subcellularLocation>
</comment>
<evidence type="ECO:0000256" key="1">
    <source>
        <dbReference type="ARBA" id="ARBA00004651"/>
    </source>
</evidence>
<keyword evidence="7" id="KW-0479">Metal-binding</keyword>
<reference evidence="13 14" key="1">
    <citation type="submission" date="2020-11" db="EMBL/GenBank/DDBJ databases">
        <title>Pseudonocardia abyssalis sp. nov. and Pseudonocardia oceani sp. nov., description and phylogenomic analysis of two novel actinomycetes isolated from the deep Southern Ocean.</title>
        <authorList>
            <person name="Parra J."/>
        </authorList>
    </citation>
    <scope>NUCLEOTIDE SEQUENCE [LARGE SCALE GENOMIC DNA]</scope>
    <source>
        <strain evidence="14">KRD185</strain>
    </source>
</reference>
<evidence type="ECO:0000256" key="3">
    <source>
        <dbReference type="ARBA" id="ARBA00022448"/>
    </source>
</evidence>
<dbReference type="RefSeq" id="WP_218591115.1">
    <property type="nucleotide sequence ID" value="NZ_JADQDE010000072.1"/>
</dbReference>
<dbReference type="PIRSF" id="PIRSF000267">
    <property type="entry name" value="Cyt_oxidse_sub2"/>
    <property type="match status" value="1"/>
</dbReference>
<dbReference type="PANTHER" id="PTHR43141">
    <property type="entry name" value="CYTOCHROME BD2 SUBUNIT II"/>
    <property type="match status" value="1"/>
</dbReference>
<proteinExistence type="inferred from homology"/>
<evidence type="ECO:0000256" key="4">
    <source>
        <dbReference type="ARBA" id="ARBA00022475"/>
    </source>
</evidence>
<organism evidence="13 14">
    <name type="scientific">Pseudonocardia oceani</name>
    <dbReference type="NCBI Taxonomy" id="2792013"/>
    <lineage>
        <taxon>Bacteria</taxon>
        <taxon>Bacillati</taxon>
        <taxon>Actinomycetota</taxon>
        <taxon>Actinomycetes</taxon>
        <taxon>Pseudonocardiales</taxon>
        <taxon>Pseudonocardiaceae</taxon>
        <taxon>Pseudonocardia</taxon>
    </lineage>
</organism>
<dbReference type="Pfam" id="PF02322">
    <property type="entry name" value="Cyt_bd_oxida_II"/>
    <property type="match status" value="1"/>
</dbReference>
<feature type="transmembrane region" description="Helical" evidence="12">
    <location>
        <begin position="118"/>
        <end position="139"/>
    </location>
</feature>
<feature type="transmembrane region" description="Helical" evidence="12">
    <location>
        <begin position="159"/>
        <end position="182"/>
    </location>
</feature>
<feature type="transmembrane region" description="Helical" evidence="12">
    <location>
        <begin position="74"/>
        <end position="98"/>
    </location>
</feature>
<dbReference type="NCBIfam" id="TIGR00203">
    <property type="entry name" value="cydB"/>
    <property type="match status" value="1"/>
</dbReference>
<evidence type="ECO:0000256" key="10">
    <source>
        <dbReference type="ARBA" id="ARBA00023004"/>
    </source>
</evidence>
<gene>
    <name evidence="13" type="primary">cydB</name>
    <name evidence="13" type="ORF">I4I82_28950</name>
</gene>
<evidence type="ECO:0000313" key="13">
    <source>
        <dbReference type="EMBL" id="MBW0131674.1"/>
    </source>
</evidence>
<evidence type="ECO:0000313" key="14">
    <source>
        <dbReference type="Proteomes" id="UP000694300"/>
    </source>
</evidence>
<keyword evidence="8" id="KW-0249">Electron transport</keyword>
<dbReference type="PANTHER" id="PTHR43141:SF5">
    <property type="entry name" value="CYTOCHROME BD-I UBIQUINOL OXIDASE SUBUNIT 2"/>
    <property type="match status" value="1"/>
</dbReference>
<evidence type="ECO:0000256" key="12">
    <source>
        <dbReference type="SAM" id="Phobius"/>
    </source>
</evidence>
<accession>A0ABS6UHD1</accession>
<keyword evidence="3" id="KW-0813">Transport</keyword>
<keyword evidence="14" id="KW-1185">Reference proteome</keyword>
<name>A0ABS6UHD1_9PSEU</name>
<feature type="transmembrane region" description="Helical" evidence="12">
    <location>
        <begin position="194"/>
        <end position="215"/>
    </location>
</feature>
<dbReference type="Proteomes" id="UP000694300">
    <property type="component" value="Unassembled WGS sequence"/>
</dbReference>
<comment type="caution">
    <text evidence="13">The sequence shown here is derived from an EMBL/GenBank/DDBJ whole genome shotgun (WGS) entry which is preliminary data.</text>
</comment>
<evidence type="ECO:0000256" key="8">
    <source>
        <dbReference type="ARBA" id="ARBA00022982"/>
    </source>
</evidence>
<feature type="transmembrane region" description="Helical" evidence="12">
    <location>
        <begin position="6"/>
        <end position="32"/>
    </location>
</feature>
<feature type="transmembrane region" description="Helical" evidence="12">
    <location>
        <begin position="297"/>
        <end position="320"/>
    </location>
</feature>
<feature type="transmembrane region" description="Helical" evidence="12">
    <location>
        <begin position="247"/>
        <end position="269"/>
    </location>
</feature>
<evidence type="ECO:0000256" key="2">
    <source>
        <dbReference type="ARBA" id="ARBA00007543"/>
    </source>
</evidence>
<evidence type="ECO:0000256" key="5">
    <source>
        <dbReference type="ARBA" id="ARBA00022617"/>
    </source>
</evidence>
<dbReference type="InterPro" id="IPR003317">
    <property type="entry name" value="Cyt-d_oxidase_su2"/>
</dbReference>
<evidence type="ECO:0000256" key="9">
    <source>
        <dbReference type="ARBA" id="ARBA00022989"/>
    </source>
</evidence>
<comment type="similarity">
    <text evidence="2">Belongs to the cytochrome ubiquinol oxidase subunit 2 family.</text>
</comment>
<dbReference type="EMBL" id="JADQDF010000001">
    <property type="protein sequence ID" value="MBW0131674.1"/>
    <property type="molecule type" value="Genomic_DNA"/>
</dbReference>
<keyword evidence="4" id="KW-1003">Cell membrane</keyword>
<protein>
    <submittedName>
        <fullName evidence="13">Cytochrome d ubiquinol oxidase subunit II</fullName>
    </submittedName>
</protein>
<keyword evidence="9 12" id="KW-1133">Transmembrane helix</keyword>
<evidence type="ECO:0000256" key="6">
    <source>
        <dbReference type="ARBA" id="ARBA00022692"/>
    </source>
</evidence>
<feature type="transmembrane region" description="Helical" evidence="12">
    <location>
        <begin position="221"/>
        <end position="240"/>
    </location>
</feature>